<accession>A0A8J7KUV8</accession>
<evidence type="ECO:0000313" key="2">
    <source>
        <dbReference type="Proteomes" id="UP000622552"/>
    </source>
</evidence>
<sequence length="29" mass="3062">MTNVMDLDLADFANAVNSHAPTWATAAIT</sequence>
<organism evidence="1 2">
    <name type="scientific">Longispora fulva</name>
    <dbReference type="NCBI Taxonomy" id="619741"/>
    <lineage>
        <taxon>Bacteria</taxon>
        <taxon>Bacillati</taxon>
        <taxon>Actinomycetota</taxon>
        <taxon>Actinomycetes</taxon>
        <taxon>Micromonosporales</taxon>
        <taxon>Micromonosporaceae</taxon>
        <taxon>Longispora</taxon>
    </lineage>
</organism>
<dbReference type="EMBL" id="JADOUF010000001">
    <property type="protein sequence ID" value="MBG6134507.1"/>
    <property type="molecule type" value="Genomic_DNA"/>
</dbReference>
<name>A0A8J7KUV8_9ACTN</name>
<comment type="caution">
    <text evidence="1">The sequence shown here is derived from an EMBL/GenBank/DDBJ whole genome shotgun (WGS) entry which is preliminary data.</text>
</comment>
<gene>
    <name evidence="1" type="ORF">IW245_000701</name>
</gene>
<dbReference type="Proteomes" id="UP000622552">
    <property type="component" value="Unassembled WGS sequence"/>
</dbReference>
<proteinExistence type="predicted"/>
<reference evidence="1" key="1">
    <citation type="submission" date="2020-11" db="EMBL/GenBank/DDBJ databases">
        <title>Sequencing the genomes of 1000 actinobacteria strains.</title>
        <authorList>
            <person name="Klenk H.-P."/>
        </authorList>
    </citation>
    <scope>NUCLEOTIDE SEQUENCE</scope>
    <source>
        <strain evidence="1">DSM 45356</strain>
    </source>
</reference>
<protein>
    <submittedName>
        <fullName evidence="1">Uncharacterized protein</fullName>
    </submittedName>
</protein>
<keyword evidence="2" id="KW-1185">Reference proteome</keyword>
<dbReference type="AlphaFoldDB" id="A0A8J7KUV8"/>
<evidence type="ECO:0000313" key="1">
    <source>
        <dbReference type="EMBL" id="MBG6134507.1"/>
    </source>
</evidence>